<sequence>MSEFTDLYNAIPGPYGYEPLAQPAQSAGSPMDFGGLLFGGMDSGLNEYLTEAQRQAMQRQAMLSAAAALLKSSGRSTIKTSLGQALGQGLEAGAAGYQQAQQGAIAQLMTKQKLDEAKRAQQAQLAYQNYLTGQPTVGAEITPEQAIAAPGMALGPTQERAAMIGQPAPSVAPSGMSNLTREQRVMLSALPAEKGIPEMLKLTQPTEKARLLAELGMQPTLANLRLLEKPEADPEKIRILKALNMDVTLTNLRQLDKPESAPNEVQLLNAAGVPVTFENIVKLKRSGATNVNVDTGQKGFENKMSAKKTFMSEPIYKDFTDMKSAYGQVISALDQGSPIGDVAGATKVMKLLDPGSVVRESELGIAMAASGRMDRLKYYFDNWASGNKLTPTQRSDFKQLSNELYAAAGQAYNQKRGEYLDFGSSTGVELDKALGAPANIPSIMKTPGGAAKRKPLTDIFTR</sequence>
<reference evidence="1" key="1">
    <citation type="submission" date="2020-04" db="EMBL/GenBank/DDBJ databases">
        <authorList>
            <person name="Chiriac C."/>
            <person name="Salcher M."/>
            <person name="Ghai R."/>
            <person name="Kavagutti S V."/>
        </authorList>
    </citation>
    <scope>NUCLEOTIDE SEQUENCE</scope>
</reference>
<proteinExistence type="predicted"/>
<dbReference type="EMBL" id="LR796561">
    <property type="protein sequence ID" value="CAB4151343.1"/>
    <property type="molecule type" value="Genomic_DNA"/>
</dbReference>
<name>A0A6J5N249_9CAUD</name>
<accession>A0A6J5N249</accession>
<evidence type="ECO:0000313" key="1">
    <source>
        <dbReference type="EMBL" id="CAB4151343.1"/>
    </source>
</evidence>
<protein>
    <submittedName>
        <fullName evidence="1">Uncharacterized protein</fullName>
    </submittedName>
</protein>
<organism evidence="1">
    <name type="scientific">uncultured Caudovirales phage</name>
    <dbReference type="NCBI Taxonomy" id="2100421"/>
    <lineage>
        <taxon>Viruses</taxon>
        <taxon>Duplodnaviria</taxon>
        <taxon>Heunggongvirae</taxon>
        <taxon>Uroviricota</taxon>
        <taxon>Caudoviricetes</taxon>
        <taxon>Peduoviridae</taxon>
        <taxon>Maltschvirus</taxon>
        <taxon>Maltschvirus maltsch</taxon>
    </lineage>
</organism>
<gene>
    <name evidence="1" type="ORF">UFOVP588_11</name>
</gene>